<comment type="subcellular location">
    <subcellularLocation>
        <location evidence="5">Cell outer membrane</location>
        <topology evidence="5">Multi-pass membrane protein</topology>
    </subcellularLocation>
</comment>
<dbReference type="Proteomes" id="UP000516360">
    <property type="component" value="Chromosome"/>
</dbReference>
<keyword evidence="3" id="KW-0408">Iron</keyword>
<keyword evidence="1" id="KW-0410">Iron transport</keyword>
<accession>A0A7G1H490</accession>
<gene>
    <name evidence="7" type="ORF">JZK55_18550</name>
</gene>
<dbReference type="PROSITE" id="PS52016">
    <property type="entry name" value="TONB_DEPENDENT_REC_3"/>
    <property type="match status" value="1"/>
</dbReference>
<keyword evidence="5" id="KW-0998">Cell outer membrane</keyword>
<organism evidence="7 8">
    <name type="scientific">Dissulfurispira thermophila</name>
    <dbReference type="NCBI Taxonomy" id="2715679"/>
    <lineage>
        <taxon>Bacteria</taxon>
        <taxon>Pseudomonadati</taxon>
        <taxon>Nitrospirota</taxon>
        <taxon>Thermodesulfovibrionia</taxon>
        <taxon>Thermodesulfovibrionales</taxon>
        <taxon>Dissulfurispiraceae</taxon>
        <taxon>Dissulfurispira</taxon>
    </lineage>
</organism>
<evidence type="ECO:0000256" key="5">
    <source>
        <dbReference type="PROSITE-ProRule" id="PRU01360"/>
    </source>
</evidence>
<dbReference type="GO" id="GO:0015344">
    <property type="term" value="F:siderophore uptake transmembrane transporter activity"/>
    <property type="evidence" value="ECO:0007669"/>
    <property type="project" value="TreeGrafter"/>
</dbReference>
<dbReference type="Pfam" id="PF07715">
    <property type="entry name" value="Plug"/>
    <property type="match status" value="1"/>
</dbReference>
<evidence type="ECO:0000313" key="8">
    <source>
        <dbReference type="Proteomes" id="UP000516360"/>
    </source>
</evidence>
<evidence type="ECO:0000313" key="7">
    <source>
        <dbReference type="EMBL" id="BCB96933.1"/>
    </source>
</evidence>
<dbReference type="EMBL" id="AP022873">
    <property type="protein sequence ID" value="BCB96933.1"/>
    <property type="molecule type" value="Genomic_DNA"/>
</dbReference>
<dbReference type="RefSeq" id="WP_203472090.1">
    <property type="nucleotide sequence ID" value="NZ_AP022873.1"/>
</dbReference>
<evidence type="ECO:0000259" key="6">
    <source>
        <dbReference type="Pfam" id="PF07715"/>
    </source>
</evidence>
<name>A0A7G1H490_9BACT</name>
<keyword evidence="2" id="KW-0732">Signal</keyword>
<feature type="domain" description="TonB-dependent receptor plug" evidence="6">
    <location>
        <begin position="66"/>
        <end position="175"/>
    </location>
</feature>
<proteinExistence type="inferred from homology"/>
<dbReference type="InterPro" id="IPR012910">
    <property type="entry name" value="Plug_dom"/>
</dbReference>
<evidence type="ECO:0000256" key="1">
    <source>
        <dbReference type="ARBA" id="ARBA00022496"/>
    </source>
</evidence>
<dbReference type="Gene3D" id="2.170.130.10">
    <property type="entry name" value="TonB-dependent receptor, plug domain"/>
    <property type="match status" value="1"/>
</dbReference>
<evidence type="ECO:0000256" key="3">
    <source>
        <dbReference type="ARBA" id="ARBA00023004"/>
    </source>
</evidence>
<comment type="similarity">
    <text evidence="5">Belongs to the TonB-dependent receptor family.</text>
</comment>
<keyword evidence="5" id="KW-0472">Membrane</keyword>
<reference evidence="7 8" key="1">
    <citation type="submission" date="2020-03" db="EMBL/GenBank/DDBJ databases">
        <title>Complete genome sequences of two sulfur-disproportionating bacterial strains T55J and Mzg5.</title>
        <authorList>
            <person name="Umezawa K."/>
            <person name="Kojima H."/>
            <person name="Kato Y."/>
            <person name="Fukui M."/>
        </authorList>
    </citation>
    <scope>NUCLEOTIDE SEQUENCE [LARGE SCALE GENOMIC DNA]</scope>
    <source>
        <strain evidence="7 8">T55J</strain>
    </source>
</reference>
<dbReference type="PANTHER" id="PTHR32552:SF68">
    <property type="entry name" value="FERRICHROME OUTER MEMBRANE TRANSPORTER_PHAGE RECEPTOR"/>
    <property type="match status" value="1"/>
</dbReference>
<evidence type="ECO:0000256" key="2">
    <source>
        <dbReference type="ARBA" id="ARBA00022729"/>
    </source>
</evidence>
<sequence>MSVVLWFLSVIFTLLLPGISIAVETLDESTSEIKRTQISKYTTKEELLLFYEEKDLVVATKRPISVRKAPAIASVITAEEIKNMGARNLMDVLKMVTGIGVSINEYGWYMVEVRGIRTTVTEKIMVMIDGHRLNETYRGSVLAYIYNLALENIKQIEIIRGPGSALYGANAFAAVINIVTKDADDIKGIDISATGGSF</sequence>
<dbReference type="SUPFAM" id="SSF56935">
    <property type="entry name" value="Porins"/>
    <property type="match status" value="1"/>
</dbReference>
<dbReference type="KEGG" id="dtp:JZK55_18550"/>
<dbReference type="InterPro" id="IPR037066">
    <property type="entry name" value="Plug_dom_sf"/>
</dbReference>
<keyword evidence="4" id="KW-0406">Ion transport</keyword>
<dbReference type="PANTHER" id="PTHR32552">
    <property type="entry name" value="FERRICHROME IRON RECEPTOR-RELATED"/>
    <property type="match status" value="1"/>
</dbReference>
<keyword evidence="5" id="KW-0813">Transport</keyword>
<protein>
    <recommendedName>
        <fullName evidence="6">TonB-dependent receptor plug domain-containing protein</fullName>
    </recommendedName>
</protein>
<keyword evidence="5" id="KW-0812">Transmembrane</keyword>
<dbReference type="AlphaFoldDB" id="A0A7G1H490"/>
<evidence type="ECO:0000256" key="4">
    <source>
        <dbReference type="ARBA" id="ARBA00023065"/>
    </source>
</evidence>
<dbReference type="InterPro" id="IPR039426">
    <property type="entry name" value="TonB-dep_rcpt-like"/>
</dbReference>
<dbReference type="GO" id="GO:0009279">
    <property type="term" value="C:cell outer membrane"/>
    <property type="evidence" value="ECO:0007669"/>
    <property type="project" value="UniProtKB-SubCell"/>
</dbReference>
<keyword evidence="5" id="KW-1134">Transmembrane beta strand</keyword>
<keyword evidence="8" id="KW-1185">Reference proteome</keyword>